<reference evidence="2" key="1">
    <citation type="submission" date="2022-10" db="EMBL/GenBank/DDBJ databases">
        <title>The complete genomes of actinobacterial strains from the NBC collection.</title>
        <authorList>
            <person name="Joergensen T.S."/>
            <person name="Alvarez Arevalo M."/>
            <person name="Sterndorff E.B."/>
            <person name="Faurdal D."/>
            <person name="Vuksanovic O."/>
            <person name="Mourched A.-S."/>
            <person name="Charusanti P."/>
            <person name="Shaw S."/>
            <person name="Blin K."/>
            <person name="Weber T."/>
        </authorList>
    </citation>
    <scope>NUCLEOTIDE SEQUENCE</scope>
    <source>
        <strain evidence="2">NBC_00222</strain>
    </source>
</reference>
<protein>
    <recommendedName>
        <fullName evidence="4">PknH-like protein</fullName>
    </recommendedName>
</protein>
<evidence type="ECO:0000256" key="1">
    <source>
        <dbReference type="SAM" id="MobiDB-lite"/>
    </source>
</evidence>
<name>A0ABZ1U6Z2_9ACTN</name>
<gene>
    <name evidence="2" type="ORF">OHA16_24310</name>
</gene>
<evidence type="ECO:0000313" key="2">
    <source>
        <dbReference type="EMBL" id="WUQ85814.1"/>
    </source>
</evidence>
<feature type="region of interest" description="Disordered" evidence="1">
    <location>
        <begin position="1"/>
        <end position="21"/>
    </location>
</feature>
<feature type="compositionally biased region" description="Pro residues" evidence="1">
    <location>
        <begin position="9"/>
        <end position="21"/>
    </location>
</feature>
<dbReference type="Proteomes" id="UP001432222">
    <property type="component" value="Chromosome"/>
</dbReference>
<proteinExistence type="predicted"/>
<evidence type="ECO:0000313" key="3">
    <source>
        <dbReference type="Proteomes" id="UP001432222"/>
    </source>
</evidence>
<accession>A0ABZ1U6Z2</accession>
<organism evidence="2 3">
    <name type="scientific">Kitasatospora purpeofusca</name>
    <dbReference type="NCBI Taxonomy" id="67352"/>
    <lineage>
        <taxon>Bacteria</taxon>
        <taxon>Bacillati</taxon>
        <taxon>Actinomycetota</taxon>
        <taxon>Actinomycetes</taxon>
        <taxon>Kitasatosporales</taxon>
        <taxon>Streptomycetaceae</taxon>
        <taxon>Kitasatospora</taxon>
    </lineage>
</organism>
<keyword evidence="3" id="KW-1185">Reference proteome</keyword>
<dbReference type="EMBL" id="CP108110">
    <property type="protein sequence ID" value="WUQ85814.1"/>
    <property type="molecule type" value="Genomic_DNA"/>
</dbReference>
<sequence length="280" mass="28008">MPHRVPRPARTPRPSRLPVPLPGNPLLATPLLAGALLLAAGCAAPAGGSADRATAAPARELSAAELRAAAVTDAELGPGFTVTVIAPGHGETGPDGGRETADRPVCQPLLDAVAPAAGPAKAARASASPAPVSAVPYAETDLSVALAADPSGSLYGGLLGYRGDRAARLQAELEGLFGPCAEFASTAPPPPADRSRGVTRTGHRLSRNDTPTPEGADAATGFTLTNESGAVVLAQRAVLARVGPALVVFSTVGVGAEPAPAPDERVVRRQVAKLRAAQKG</sequence>
<dbReference type="RefSeq" id="WP_328956501.1">
    <property type="nucleotide sequence ID" value="NZ_CP108110.1"/>
</dbReference>
<feature type="region of interest" description="Disordered" evidence="1">
    <location>
        <begin position="184"/>
        <end position="220"/>
    </location>
</feature>
<evidence type="ECO:0008006" key="4">
    <source>
        <dbReference type="Google" id="ProtNLM"/>
    </source>
</evidence>